<gene>
    <name evidence="2" type="ORF">Nepgr_003732</name>
</gene>
<evidence type="ECO:0000259" key="1">
    <source>
        <dbReference type="Pfam" id="PF17921"/>
    </source>
</evidence>
<dbReference type="EMBL" id="BSYO01000003">
    <property type="protein sequence ID" value="GMH01893.1"/>
    <property type="molecule type" value="Genomic_DNA"/>
</dbReference>
<keyword evidence="3" id="KW-1185">Reference proteome</keyword>
<reference evidence="2" key="1">
    <citation type="submission" date="2023-05" db="EMBL/GenBank/DDBJ databases">
        <title>Nepenthes gracilis genome sequencing.</title>
        <authorList>
            <person name="Fukushima K."/>
        </authorList>
    </citation>
    <scope>NUCLEOTIDE SEQUENCE</scope>
    <source>
        <strain evidence="2">SING2019-196</strain>
    </source>
</reference>
<sequence>MQRRPSGSRERPGWYTIVDGRLYCRGYLTPYLWYLTPEEAVYVLGEVHIGICRSHVDGKNLAFKIIRQDYYWPLMKKDALEFVKKCESI</sequence>
<comment type="caution">
    <text evidence="2">The sequence shown here is derived from an EMBL/GenBank/DDBJ whole genome shotgun (WGS) entry which is preliminary data.</text>
</comment>
<dbReference type="InterPro" id="IPR041588">
    <property type="entry name" value="Integrase_H2C2"/>
</dbReference>
<accession>A0AAD3S065</accession>
<evidence type="ECO:0000313" key="3">
    <source>
        <dbReference type="Proteomes" id="UP001279734"/>
    </source>
</evidence>
<dbReference type="Proteomes" id="UP001279734">
    <property type="component" value="Unassembled WGS sequence"/>
</dbReference>
<evidence type="ECO:0000313" key="2">
    <source>
        <dbReference type="EMBL" id="GMH01893.1"/>
    </source>
</evidence>
<dbReference type="Pfam" id="PF17921">
    <property type="entry name" value="Integrase_H2C2"/>
    <property type="match status" value="1"/>
</dbReference>
<dbReference type="Gene3D" id="1.10.340.70">
    <property type="match status" value="1"/>
</dbReference>
<organism evidence="2 3">
    <name type="scientific">Nepenthes gracilis</name>
    <name type="common">Slender pitcher plant</name>
    <dbReference type="NCBI Taxonomy" id="150966"/>
    <lineage>
        <taxon>Eukaryota</taxon>
        <taxon>Viridiplantae</taxon>
        <taxon>Streptophyta</taxon>
        <taxon>Embryophyta</taxon>
        <taxon>Tracheophyta</taxon>
        <taxon>Spermatophyta</taxon>
        <taxon>Magnoliopsida</taxon>
        <taxon>eudicotyledons</taxon>
        <taxon>Gunneridae</taxon>
        <taxon>Pentapetalae</taxon>
        <taxon>Caryophyllales</taxon>
        <taxon>Nepenthaceae</taxon>
        <taxon>Nepenthes</taxon>
    </lineage>
</organism>
<dbReference type="AlphaFoldDB" id="A0AAD3S065"/>
<proteinExistence type="predicted"/>
<feature type="domain" description="Integrase zinc-binding" evidence="1">
    <location>
        <begin position="45"/>
        <end position="87"/>
    </location>
</feature>
<protein>
    <recommendedName>
        <fullName evidence="1">Integrase zinc-binding domain-containing protein</fullName>
    </recommendedName>
</protein>
<name>A0AAD3S065_NEPGR</name>